<gene>
    <name evidence="2" type="ORF">CCAP1982_LOCUS9981</name>
</gene>
<protein>
    <submittedName>
        <fullName evidence="2">(Mediterranean fruit fly) hypothetical protein</fullName>
    </submittedName>
</protein>
<name>A0A811URZ9_CERCA</name>
<feature type="region of interest" description="Disordered" evidence="1">
    <location>
        <begin position="32"/>
        <end position="52"/>
    </location>
</feature>
<dbReference type="Proteomes" id="UP000606786">
    <property type="component" value="Unassembled WGS sequence"/>
</dbReference>
<evidence type="ECO:0000313" key="2">
    <source>
        <dbReference type="EMBL" id="CAD7001484.1"/>
    </source>
</evidence>
<feature type="non-terminal residue" evidence="2">
    <location>
        <position position="1"/>
    </location>
</feature>
<dbReference type="AlphaFoldDB" id="A0A811URZ9"/>
<keyword evidence="3" id="KW-1185">Reference proteome</keyword>
<evidence type="ECO:0000256" key="1">
    <source>
        <dbReference type="SAM" id="MobiDB-lite"/>
    </source>
</evidence>
<comment type="caution">
    <text evidence="2">The sequence shown here is derived from an EMBL/GenBank/DDBJ whole genome shotgun (WGS) entry which is preliminary data.</text>
</comment>
<dbReference type="EMBL" id="CAJHJT010000023">
    <property type="protein sequence ID" value="CAD7001484.1"/>
    <property type="molecule type" value="Genomic_DNA"/>
</dbReference>
<feature type="compositionally biased region" description="Acidic residues" evidence="1">
    <location>
        <begin position="32"/>
        <end position="45"/>
    </location>
</feature>
<sequence length="52" mass="6207">VAYMQHWSIVVIFKKKGLAKAEIEKFTNFDWDDSADEENEEDEVENMDRIIE</sequence>
<proteinExistence type="predicted"/>
<accession>A0A811URZ9</accession>
<reference evidence="2" key="1">
    <citation type="submission" date="2020-11" db="EMBL/GenBank/DDBJ databases">
        <authorList>
            <person name="Whitehead M."/>
        </authorList>
    </citation>
    <scope>NUCLEOTIDE SEQUENCE</scope>
    <source>
        <strain evidence="2">EGII</strain>
    </source>
</reference>
<organism evidence="2 3">
    <name type="scientific">Ceratitis capitata</name>
    <name type="common">Mediterranean fruit fly</name>
    <name type="synonym">Tephritis capitata</name>
    <dbReference type="NCBI Taxonomy" id="7213"/>
    <lineage>
        <taxon>Eukaryota</taxon>
        <taxon>Metazoa</taxon>
        <taxon>Ecdysozoa</taxon>
        <taxon>Arthropoda</taxon>
        <taxon>Hexapoda</taxon>
        <taxon>Insecta</taxon>
        <taxon>Pterygota</taxon>
        <taxon>Neoptera</taxon>
        <taxon>Endopterygota</taxon>
        <taxon>Diptera</taxon>
        <taxon>Brachycera</taxon>
        <taxon>Muscomorpha</taxon>
        <taxon>Tephritoidea</taxon>
        <taxon>Tephritidae</taxon>
        <taxon>Ceratitis</taxon>
        <taxon>Ceratitis</taxon>
    </lineage>
</organism>
<evidence type="ECO:0000313" key="3">
    <source>
        <dbReference type="Proteomes" id="UP000606786"/>
    </source>
</evidence>